<evidence type="ECO:0000313" key="1">
    <source>
        <dbReference type="EMBL" id="EME70747.1"/>
    </source>
</evidence>
<dbReference type="AlphaFoldDB" id="M2ZTP2"/>
<sequence>MRKLLIGAGVLVTLIVGAAVFLLSSLDTIVKKVIEDVGSQVTGVKVSVGDVKISLSEGKGSISGLTVANPPGFSSDPAIRLGEIALALDTGSLGKNPVVVKEVTVASPFVAYEMAAGGSNIDAIQKNVKAFTAKQGAGGKAEPAKKPAKDDEEKKLVIERLAITGGQVKLAAGGIPGAQGTAKLADIVLTNIGKDSGGASSAQVAQKVMDSLVSGALKSATSFGNLLGGVGDKAKALVPGDAGNAVKGLLGK</sequence>
<comment type="caution">
    <text evidence="1">The sequence shown here is derived from an EMBL/GenBank/DDBJ whole genome shotgun (WGS) entry which is preliminary data.</text>
</comment>
<protein>
    <recommendedName>
        <fullName evidence="3">AsmA domain-containing protein</fullName>
    </recommendedName>
</protein>
<dbReference type="Proteomes" id="UP000011744">
    <property type="component" value="Unassembled WGS sequence"/>
</dbReference>
<evidence type="ECO:0000313" key="2">
    <source>
        <dbReference type="Proteomes" id="UP000011744"/>
    </source>
</evidence>
<reference evidence="1 2" key="1">
    <citation type="journal article" date="2014" name="Genome Announc.">
        <title>Draft Genome Sequence of Magnetospirillum sp. Strain SO-1, a Freshwater Magnetotactic Bacterium Isolated from the Ol'khovka River, Russia.</title>
        <authorList>
            <person name="Grouzdev D.S."/>
            <person name="Dziuba M.V."/>
            <person name="Sukhacheva M.S."/>
            <person name="Mardanov A.V."/>
            <person name="Beletskiy A.V."/>
            <person name="Kuznetsov B.B."/>
            <person name="Skryabin K.G."/>
        </authorList>
    </citation>
    <scope>NUCLEOTIDE SEQUENCE [LARGE SCALE GENOMIC DNA]</scope>
    <source>
        <strain evidence="1 2">SO-1</strain>
    </source>
</reference>
<accession>M2ZTP2</accession>
<dbReference type="EMBL" id="AONQ01000013">
    <property type="protein sequence ID" value="EME70747.1"/>
    <property type="molecule type" value="Genomic_DNA"/>
</dbReference>
<dbReference type="Pfam" id="PF05359">
    <property type="entry name" value="DUF748"/>
    <property type="match status" value="1"/>
</dbReference>
<evidence type="ECO:0008006" key="3">
    <source>
        <dbReference type="Google" id="ProtNLM"/>
    </source>
</evidence>
<keyword evidence="2" id="KW-1185">Reference proteome</keyword>
<organism evidence="1 2">
    <name type="scientific">Paramagnetospirillum caucaseum</name>
    <dbReference type="NCBI Taxonomy" id="1244869"/>
    <lineage>
        <taxon>Bacteria</taxon>
        <taxon>Pseudomonadati</taxon>
        <taxon>Pseudomonadota</taxon>
        <taxon>Alphaproteobacteria</taxon>
        <taxon>Rhodospirillales</taxon>
        <taxon>Magnetospirillaceae</taxon>
        <taxon>Paramagnetospirillum</taxon>
    </lineage>
</organism>
<name>M2ZTP2_9PROT</name>
<proteinExistence type="predicted"/>
<dbReference type="eggNOG" id="COG2982">
    <property type="taxonomic scope" value="Bacteria"/>
</dbReference>
<dbReference type="RefSeq" id="WP_008615685.1">
    <property type="nucleotide sequence ID" value="NZ_AONQ01000013.1"/>
</dbReference>
<dbReference type="STRING" id="1244869.H261_06806"/>
<dbReference type="InterPro" id="IPR008023">
    <property type="entry name" value="DUF748"/>
</dbReference>
<dbReference type="PATRIC" id="fig|1244869.3.peg.1370"/>
<dbReference type="OrthoDB" id="5401764at2"/>
<gene>
    <name evidence="1" type="ORF">H261_06806</name>
</gene>